<reference evidence="2 3" key="1">
    <citation type="submission" date="2017-07" db="EMBL/GenBank/DDBJ databases">
        <title>Leptospira spp. isolated from tropical soils.</title>
        <authorList>
            <person name="Thibeaux R."/>
            <person name="Iraola G."/>
            <person name="Ferres I."/>
            <person name="Bierque E."/>
            <person name="Girault D."/>
            <person name="Soupe-Gilbert M.-E."/>
            <person name="Picardeau M."/>
            <person name="Goarant C."/>
        </authorList>
    </citation>
    <scope>NUCLEOTIDE SEQUENCE [LARGE SCALE GENOMIC DNA]</scope>
    <source>
        <strain evidence="2 3">FH2-C-A2</strain>
    </source>
</reference>
<evidence type="ECO:0000313" key="3">
    <source>
        <dbReference type="Proteomes" id="UP000231912"/>
    </source>
</evidence>
<evidence type="ECO:0000256" key="1">
    <source>
        <dbReference type="SAM" id="MobiDB-lite"/>
    </source>
</evidence>
<name>A0A2M9Z6M9_9LEPT</name>
<dbReference type="EMBL" id="NPDT01000015">
    <property type="protein sequence ID" value="PJZ64080.1"/>
    <property type="molecule type" value="Genomic_DNA"/>
</dbReference>
<dbReference type="AlphaFoldDB" id="A0A2M9Z6M9"/>
<dbReference type="Proteomes" id="UP000231912">
    <property type="component" value="Unassembled WGS sequence"/>
</dbReference>
<organism evidence="2 3">
    <name type="scientific">Leptospira wolffii</name>
    <dbReference type="NCBI Taxonomy" id="409998"/>
    <lineage>
        <taxon>Bacteria</taxon>
        <taxon>Pseudomonadati</taxon>
        <taxon>Spirochaetota</taxon>
        <taxon>Spirochaetia</taxon>
        <taxon>Leptospirales</taxon>
        <taxon>Leptospiraceae</taxon>
        <taxon>Leptospira</taxon>
    </lineage>
</organism>
<evidence type="ECO:0000313" key="2">
    <source>
        <dbReference type="EMBL" id="PJZ64080.1"/>
    </source>
</evidence>
<gene>
    <name evidence="2" type="ORF">CH371_19990</name>
</gene>
<accession>A0A2M9Z6M9</accession>
<feature type="region of interest" description="Disordered" evidence="1">
    <location>
        <begin position="39"/>
        <end position="63"/>
    </location>
</feature>
<proteinExistence type="predicted"/>
<comment type="caution">
    <text evidence="2">The sequence shown here is derived from an EMBL/GenBank/DDBJ whole genome shotgun (WGS) entry which is preliminary data.</text>
</comment>
<sequence length="63" mass="7183">MGSGSRLKYYMSIKKNETNRYRKRFGLFYRCRKGRVSKGIKGNRSEALGHSGPKAPGLTQKCQ</sequence>
<protein>
    <submittedName>
        <fullName evidence="2">Uncharacterized protein</fullName>
    </submittedName>
</protein>